<dbReference type="AlphaFoldDB" id="A0A1X1ZG85"/>
<evidence type="ECO:0000313" key="1">
    <source>
        <dbReference type="EMBL" id="ORW22305.1"/>
    </source>
</evidence>
<protein>
    <recommendedName>
        <fullName evidence="3">HNH endonuclease</fullName>
    </recommendedName>
</protein>
<dbReference type="OrthoDB" id="9802901at2"/>
<evidence type="ECO:0008006" key="3">
    <source>
        <dbReference type="Google" id="ProtNLM"/>
    </source>
</evidence>
<evidence type="ECO:0000313" key="2">
    <source>
        <dbReference type="Proteomes" id="UP000193781"/>
    </source>
</evidence>
<dbReference type="Proteomes" id="UP000193781">
    <property type="component" value="Unassembled WGS sequence"/>
</dbReference>
<gene>
    <name evidence="1" type="ORF">AWC17_05185</name>
</gene>
<reference evidence="1 2" key="1">
    <citation type="submission" date="2016-01" db="EMBL/GenBank/DDBJ databases">
        <title>The new phylogeny of the genus Mycobacterium.</title>
        <authorList>
            <person name="Tarcisio F."/>
            <person name="Conor M."/>
            <person name="Antonella G."/>
            <person name="Elisabetta G."/>
            <person name="Giulia F.S."/>
            <person name="Sara T."/>
            <person name="Anna F."/>
            <person name="Clotilde B."/>
            <person name="Roberto B."/>
            <person name="Veronica D.S."/>
            <person name="Fabio R."/>
            <person name="Monica P."/>
            <person name="Olivier J."/>
            <person name="Enrico T."/>
            <person name="Nicola S."/>
        </authorList>
    </citation>
    <scope>NUCLEOTIDE SEQUENCE [LARGE SCALE GENOMIC DNA]</scope>
    <source>
        <strain evidence="1 2">DSM 44803</strain>
    </source>
</reference>
<sequence>METAGANRIRSQVVEQFGYFCVFCGNRKCRLKMDRINRSRPESVVNVLLVCEGCAEHERPGLFDRGEDESRRR</sequence>
<keyword evidence="2" id="KW-1185">Reference proteome</keyword>
<organism evidence="1 2">
    <name type="scientific">Mycobacterium nebraskense</name>
    <dbReference type="NCBI Taxonomy" id="244292"/>
    <lineage>
        <taxon>Bacteria</taxon>
        <taxon>Bacillati</taxon>
        <taxon>Actinomycetota</taxon>
        <taxon>Actinomycetes</taxon>
        <taxon>Mycobacteriales</taxon>
        <taxon>Mycobacteriaceae</taxon>
        <taxon>Mycobacterium</taxon>
    </lineage>
</organism>
<proteinExistence type="predicted"/>
<dbReference type="EMBL" id="LQPH01000122">
    <property type="protein sequence ID" value="ORW22305.1"/>
    <property type="molecule type" value="Genomic_DNA"/>
</dbReference>
<dbReference type="RefSeq" id="WP_085164822.1">
    <property type="nucleotide sequence ID" value="NZ_JACKSS010000131.1"/>
</dbReference>
<accession>A0A1X1ZG85</accession>
<name>A0A1X1ZG85_9MYCO</name>
<comment type="caution">
    <text evidence="1">The sequence shown here is derived from an EMBL/GenBank/DDBJ whole genome shotgun (WGS) entry which is preliminary data.</text>
</comment>